<comment type="caution">
    <text evidence="1">The sequence shown here is derived from an EMBL/GenBank/DDBJ whole genome shotgun (WGS) entry which is preliminary data.</text>
</comment>
<dbReference type="EMBL" id="CAJVPK010000159">
    <property type="protein sequence ID" value="CAG8462927.1"/>
    <property type="molecule type" value="Genomic_DNA"/>
</dbReference>
<dbReference type="AlphaFoldDB" id="A0A9N8VWU9"/>
<gene>
    <name evidence="1" type="ORF">DEBURN_LOCUS2774</name>
</gene>
<keyword evidence="2" id="KW-1185">Reference proteome</keyword>
<accession>A0A9N8VWU9</accession>
<evidence type="ECO:0000313" key="1">
    <source>
        <dbReference type="EMBL" id="CAG8462927.1"/>
    </source>
</evidence>
<dbReference type="Proteomes" id="UP000789706">
    <property type="component" value="Unassembled WGS sequence"/>
</dbReference>
<protein>
    <submittedName>
        <fullName evidence="1">9776_t:CDS:1</fullName>
    </submittedName>
</protein>
<organism evidence="1 2">
    <name type="scientific">Diversispora eburnea</name>
    <dbReference type="NCBI Taxonomy" id="1213867"/>
    <lineage>
        <taxon>Eukaryota</taxon>
        <taxon>Fungi</taxon>
        <taxon>Fungi incertae sedis</taxon>
        <taxon>Mucoromycota</taxon>
        <taxon>Glomeromycotina</taxon>
        <taxon>Glomeromycetes</taxon>
        <taxon>Diversisporales</taxon>
        <taxon>Diversisporaceae</taxon>
        <taxon>Diversispora</taxon>
    </lineage>
</organism>
<dbReference type="OrthoDB" id="2395088at2759"/>
<proteinExistence type="predicted"/>
<reference evidence="1" key="1">
    <citation type="submission" date="2021-06" db="EMBL/GenBank/DDBJ databases">
        <authorList>
            <person name="Kallberg Y."/>
            <person name="Tangrot J."/>
            <person name="Rosling A."/>
        </authorList>
    </citation>
    <scope>NUCLEOTIDE SEQUENCE</scope>
    <source>
        <strain evidence="1">AZ414A</strain>
    </source>
</reference>
<name>A0A9N8VWU9_9GLOM</name>
<sequence>MGLRTDQKRVILPVYKPTDHTPSVYKDPHSDRLIPVQYFLNNLDDIGPVHWENERTADFFLKIVSCEEVDYCYNNTTQKLNTSSSLPKCNNRNINALEASTITNYFNIMMFNYHQLLLNNFNLQQQQLQNYYQHNNNYDSGFMTPPDSPQREEYYYVITPDNFTKFYENVKFLKLGKEAYDILDSYIAEAEEDGIEIVGEGIIEIY</sequence>
<evidence type="ECO:0000313" key="2">
    <source>
        <dbReference type="Proteomes" id="UP000789706"/>
    </source>
</evidence>